<accession>A0A0E9QAR3</accession>
<dbReference type="EMBL" id="GBXM01094743">
    <property type="protein sequence ID" value="JAH13834.1"/>
    <property type="molecule type" value="Transcribed_RNA"/>
</dbReference>
<evidence type="ECO:0000313" key="1">
    <source>
        <dbReference type="EMBL" id="JAH13834.1"/>
    </source>
</evidence>
<protein>
    <submittedName>
        <fullName evidence="1">Uncharacterized protein</fullName>
    </submittedName>
</protein>
<organism evidence="1">
    <name type="scientific">Anguilla anguilla</name>
    <name type="common">European freshwater eel</name>
    <name type="synonym">Muraena anguilla</name>
    <dbReference type="NCBI Taxonomy" id="7936"/>
    <lineage>
        <taxon>Eukaryota</taxon>
        <taxon>Metazoa</taxon>
        <taxon>Chordata</taxon>
        <taxon>Craniata</taxon>
        <taxon>Vertebrata</taxon>
        <taxon>Euteleostomi</taxon>
        <taxon>Actinopterygii</taxon>
        <taxon>Neopterygii</taxon>
        <taxon>Teleostei</taxon>
        <taxon>Anguilliformes</taxon>
        <taxon>Anguillidae</taxon>
        <taxon>Anguilla</taxon>
    </lineage>
</organism>
<reference evidence="1" key="2">
    <citation type="journal article" date="2015" name="Fish Shellfish Immunol.">
        <title>Early steps in the European eel (Anguilla anguilla)-Vibrio vulnificus interaction in the gills: Role of the RtxA13 toxin.</title>
        <authorList>
            <person name="Callol A."/>
            <person name="Pajuelo D."/>
            <person name="Ebbesson L."/>
            <person name="Teles M."/>
            <person name="MacKenzie S."/>
            <person name="Amaro C."/>
        </authorList>
    </citation>
    <scope>NUCLEOTIDE SEQUENCE</scope>
</reference>
<reference evidence="1" key="1">
    <citation type="submission" date="2014-11" db="EMBL/GenBank/DDBJ databases">
        <authorList>
            <person name="Amaro Gonzalez C."/>
        </authorList>
    </citation>
    <scope>NUCLEOTIDE SEQUENCE</scope>
</reference>
<dbReference type="AlphaFoldDB" id="A0A0E9QAR3"/>
<proteinExistence type="predicted"/>
<sequence length="53" mass="6164">MPYFTSIRNSDLLVYIFGVGESYCSLSCVNLRGKKAIAQHRDFKNLTLFSRRF</sequence>
<name>A0A0E9QAR3_ANGAN</name>